<dbReference type="RefSeq" id="WP_264511638.1">
    <property type="nucleotide sequence ID" value="NZ_JAPDDR010000002.1"/>
</dbReference>
<accession>A0ABT3FYY8</accession>
<sequence length="220" mass="24817">MNKLAAELDRIGMGTTAEGVREVSAELQDPARFKDYLPMVEFVRTFVEREMVSVKFFAVPSDRVHWVELSPESLVGEDFSVRFKDAALRDDLRRALRCFAFREDTACVSHLVMLFESCVKAFAKAAGAAPGKSWRATCEAYEKSRDANPSTLPVGTDKDFMNGACRLNRLVAFQWRNDLAHGNKSFYATNAETLLHLIPEFVKHLASRLDEDGNWYSPPT</sequence>
<gene>
    <name evidence="1" type="ORF">OJ996_04515</name>
</gene>
<dbReference type="Proteomes" id="UP001165653">
    <property type="component" value="Unassembled WGS sequence"/>
</dbReference>
<keyword evidence="2" id="KW-1185">Reference proteome</keyword>
<evidence type="ECO:0000313" key="2">
    <source>
        <dbReference type="Proteomes" id="UP001165653"/>
    </source>
</evidence>
<organism evidence="1 2">
    <name type="scientific">Luteolibacter rhizosphaerae</name>
    <dbReference type="NCBI Taxonomy" id="2989719"/>
    <lineage>
        <taxon>Bacteria</taxon>
        <taxon>Pseudomonadati</taxon>
        <taxon>Verrucomicrobiota</taxon>
        <taxon>Verrucomicrobiia</taxon>
        <taxon>Verrucomicrobiales</taxon>
        <taxon>Verrucomicrobiaceae</taxon>
        <taxon>Luteolibacter</taxon>
    </lineage>
</organism>
<reference evidence="1" key="1">
    <citation type="submission" date="2022-10" db="EMBL/GenBank/DDBJ databases">
        <title>Luteolibacter sp. GHJ8, whole genome shotgun sequencing project.</title>
        <authorList>
            <person name="Zhao G."/>
            <person name="Shen L."/>
        </authorList>
    </citation>
    <scope>NUCLEOTIDE SEQUENCE</scope>
    <source>
        <strain evidence="1">GHJ8</strain>
    </source>
</reference>
<protein>
    <recommendedName>
        <fullName evidence="3">MAE-28990/MAE-18760-like HEPN domain-containing protein</fullName>
    </recommendedName>
</protein>
<proteinExistence type="predicted"/>
<evidence type="ECO:0000313" key="1">
    <source>
        <dbReference type="EMBL" id="MCW1912823.1"/>
    </source>
</evidence>
<comment type="caution">
    <text evidence="1">The sequence shown here is derived from an EMBL/GenBank/DDBJ whole genome shotgun (WGS) entry which is preliminary data.</text>
</comment>
<name>A0ABT3FYY8_9BACT</name>
<dbReference type="EMBL" id="JAPDDR010000002">
    <property type="protein sequence ID" value="MCW1912823.1"/>
    <property type="molecule type" value="Genomic_DNA"/>
</dbReference>
<evidence type="ECO:0008006" key="3">
    <source>
        <dbReference type="Google" id="ProtNLM"/>
    </source>
</evidence>